<evidence type="ECO:0000313" key="3">
    <source>
        <dbReference type="Proteomes" id="UP001054857"/>
    </source>
</evidence>
<feature type="non-terminal residue" evidence="2">
    <location>
        <position position="479"/>
    </location>
</feature>
<sequence>NCTTPPPPPQQQQARQLMQLLQQSGIIAAVCGALATVSPRQYEASGALAGACSNRTKEPLETLQKALPCVVHALRTLHDHEERFQGREQEVLVEVLAAPEVVALQRGLLERVILDGGGGGDEGDEGDDLGYSGGSEGSLPLLDSVRGLAVLMPPEDRATGRKLPLETVHYCIVYPSLASWKAVGGLRRVPSALPSDPERARLAVRLLRALHRLVCGRGVGGQYDMTSAGADPDKVSRNVLHVASAALCDTPLDKGNSQMVADRRESCAWIMVIANELARAGWASDADADSFRGLLPSVMTHWHSISVAPLPDDVRCGLAARLGRARLLRNFDTFLRRTAMDDLPAAAGSAGSASLAAAPSATAAAADVTGAPKLADMLSCSGGVLDPQLADVLTETWGRLLSGSEVEGNGSSSSSGADGGGRRAGQQAVDADKDPWDGRRELGFFITVSKLALREAALECCQESPATAAAAGRPKLLYH</sequence>
<organism evidence="2 3">
    <name type="scientific">Astrephomene gubernaculifera</name>
    <dbReference type="NCBI Taxonomy" id="47775"/>
    <lineage>
        <taxon>Eukaryota</taxon>
        <taxon>Viridiplantae</taxon>
        <taxon>Chlorophyta</taxon>
        <taxon>core chlorophytes</taxon>
        <taxon>Chlorophyceae</taxon>
        <taxon>CS clade</taxon>
        <taxon>Chlamydomonadales</taxon>
        <taxon>Astrephomenaceae</taxon>
        <taxon>Astrephomene</taxon>
    </lineage>
</organism>
<dbReference type="AlphaFoldDB" id="A0AAD3DE59"/>
<dbReference type="Proteomes" id="UP001054857">
    <property type="component" value="Unassembled WGS sequence"/>
</dbReference>
<evidence type="ECO:0000313" key="2">
    <source>
        <dbReference type="EMBL" id="GFR40181.1"/>
    </source>
</evidence>
<evidence type="ECO:0000256" key="1">
    <source>
        <dbReference type="SAM" id="MobiDB-lite"/>
    </source>
</evidence>
<dbReference type="EMBL" id="BMAR01000001">
    <property type="protein sequence ID" value="GFR40181.1"/>
    <property type="molecule type" value="Genomic_DNA"/>
</dbReference>
<accession>A0AAD3DE59</accession>
<proteinExistence type="predicted"/>
<name>A0AAD3DE59_9CHLO</name>
<gene>
    <name evidence="2" type="ORF">Agub_g738</name>
</gene>
<comment type="caution">
    <text evidence="2">The sequence shown here is derived from an EMBL/GenBank/DDBJ whole genome shotgun (WGS) entry which is preliminary data.</text>
</comment>
<feature type="region of interest" description="Disordered" evidence="1">
    <location>
        <begin position="403"/>
        <end position="435"/>
    </location>
</feature>
<keyword evidence="3" id="KW-1185">Reference proteome</keyword>
<reference evidence="2 3" key="1">
    <citation type="journal article" date="2021" name="Sci. Rep.">
        <title>Genome sequencing of the multicellular alga Astrephomene provides insights into convergent evolution of germ-soma differentiation.</title>
        <authorList>
            <person name="Yamashita S."/>
            <person name="Yamamoto K."/>
            <person name="Matsuzaki R."/>
            <person name="Suzuki S."/>
            <person name="Yamaguchi H."/>
            <person name="Hirooka S."/>
            <person name="Minakuchi Y."/>
            <person name="Miyagishima S."/>
            <person name="Kawachi M."/>
            <person name="Toyoda A."/>
            <person name="Nozaki H."/>
        </authorList>
    </citation>
    <scope>NUCLEOTIDE SEQUENCE [LARGE SCALE GENOMIC DNA]</scope>
    <source>
        <strain evidence="2 3">NIES-4017</strain>
    </source>
</reference>
<feature type="non-terminal residue" evidence="2">
    <location>
        <position position="1"/>
    </location>
</feature>
<feature type="compositionally biased region" description="Low complexity" evidence="1">
    <location>
        <begin position="403"/>
        <end position="416"/>
    </location>
</feature>
<protein>
    <submittedName>
        <fullName evidence="2">Uncharacterized protein</fullName>
    </submittedName>
</protein>